<sequence>MNYYSSTREGTETADMMKYATRRRKAVTIPASDEIRSLVAEAILRVCKDKLSFATYLHVSGRLLVNLDDRTVFSLPVSETCAPSKFTSTDNSDGEEKEETLNKSLPRRSKRKRNAASAQVYHDLLIDNTYQDESKGESDICPGGDVEDDDEVKEDALVVSSQTNEENGELVAQCGLARNDVLNEHLEPALLTCELCDERFFSQQEVETHVGLVHDRQLLCDDCRVVFTDTGAYETHMRMHHDVDAPLVHKCKSCAKEFSKKTDLQRHKQTDHFTKCSVCERTFSSRQAQVKHELQEHATSSMFTCDLCQELCTSVAALRKHKERHKHKERGGIICDICGKSFSDRSSLHHHKKGIHTNEKPFSCTQCDSKFNFSNSLKLHMLKHKGVRPHKCQICDRSYLTANHLKSHMLGVHAAEKPFVCMVCDKQFPYENSLRMHMLLHTSERPFKCKHCAKGFVSKNGLKGHEATHNDGKRFMCSVCRKMFKTESQQKAHMRRHTEARTRFMCDICGSHFMFKSTLLAHIPTHENSTANECSICHKTFKTYSSLYSHKLVHSNAKPFVCSVCNKGFKTRERLRIHEQRHLGLKPFSCSQCGNCFPDKGGLAKHIRTVHSRKMKYACPVCRKESNRADNLRVHMKIHGDPSLLTLPREQLLTNEAPGEEAAIDDNQPKTSVQPNGAYEDQQDLSFMIQVADSLPQQMTDLYPQPPPQLAPVEVIGGQEIQHLQPLTNVQPLSQADAHTLNSLAQAHAELQAQADGAVALAQLSAQSTPAPAAVNPQQPQISLQQLQEYLNAQEMQRKLQQSFQ</sequence>
<feature type="domain" description="C2H2-type" evidence="13">
    <location>
        <begin position="447"/>
        <end position="474"/>
    </location>
</feature>
<reference evidence="15" key="3">
    <citation type="submission" date="2015-06" db="UniProtKB">
        <authorList>
            <consortium name="EnsemblMetazoa"/>
        </authorList>
    </citation>
    <scope>IDENTIFICATION</scope>
</reference>
<evidence type="ECO:0000259" key="13">
    <source>
        <dbReference type="PROSITE" id="PS50157"/>
    </source>
</evidence>
<feature type="compositionally biased region" description="Basic residues" evidence="12">
    <location>
        <begin position="105"/>
        <end position="114"/>
    </location>
</feature>
<evidence type="ECO:0000256" key="5">
    <source>
        <dbReference type="ARBA" id="ARBA00022771"/>
    </source>
</evidence>
<feature type="domain" description="C2H2-type" evidence="13">
    <location>
        <begin position="475"/>
        <end position="502"/>
    </location>
</feature>
<dbReference type="FunFam" id="3.30.160.60:FF:000097">
    <property type="entry name" value="Zinc finger protein"/>
    <property type="match status" value="1"/>
</dbReference>
<reference evidence="16" key="1">
    <citation type="submission" date="2012-12" db="EMBL/GenBank/DDBJ databases">
        <authorList>
            <person name="Hellsten U."/>
            <person name="Grimwood J."/>
            <person name="Chapman J.A."/>
            <person name="Shapiro H."/>
            <person name="Aerts A."/>
            <person name="Otillar R.P."/>
            <person name="Terry A.Y."/>
            <person name="Boore J.L."/>
            <person name="Simakov O."/>
            <person name="Marletaz F."/>
            <person name="Cho S.-J."/>
            <person name="Edsinger-Gonzales E."/>
            <person name="Havlak P."/>
            <person name="Kuo D.-H."/>
            <person name="Larsson T."/>
            <person name="Lv J."/>
            <person name="Arendt D."/>
            <person name="Savage R."/>
            <person name="Osoegawa K."/>
            <person name="de Jong P."/>
            <person name="Lindberg D.R."/>
            <person name="Seaver E.C."/>
            <person name="Weisblat D.A."/>
            <person name="Putnam N.H."/>
            <person name="Grigoriev I.V."/>
            <person name="Rokhsar D.S."/>
        </authorList>
    </citation>
    <scope>NUCLEOTIDE SEQUENCE</scope>
    <source>
        <strain evidence="16">I ESC-2004</strain>
    </source>
</reference>
<dbReference type="OMA" id="HASMLTE"/>
<evidence type="ECO:0000256" key="10">
    <source>
        <dbReference type="ARBA" id="ARBA00023242"/>
    </source>
</evidence>
<accession>R7T4A2</accession>
<dbReference type="PANTHER" id="PTHR24376:SF216">
    <property type="entry name" value="ZINC FINGER PROTEIN 420-LIKE"/>
    <property type="match status" value="1"/>
</dbReference>
<feature type="domain" description="C2H2-type" evidence="13">
    <location>
        <begin position="362"/>
        <end position="389"/>
    </location>
</feature>
<dbReference type="FunFam" id="3.30.160.60:FF:000630">
    <property type="entry name" value="Zinc finger protein 180"/>
    <property type="match status" value="1"/>
</dbReference>
<keyword evidence="5 11" id="KW-0863">Zinc-finger</keyword>
<dbReference type="EnsemblMetazoa" id="CapteT179867">
    <property type="protein sequence ID" value="CapteP179867"/>
    <property type="gene ID" value="CapteG179867"/>
</dbReference>
<dbReference type="InterPro" id="IPR036236">
    <property type="entry name" value="Znf_C2H2_sf"/>
</dbReference>
<keyword evidence="8" id="KW-0238">DNA-binding</keyword>
<dbReference type="InterPro" id="IPR022755">
    <property type="entry name" value="Znf_C2H2_jaz"/>
</dbReference>
<reference evidence="14 16" key="2">
    <citation type="journal article" date="2013" name="Nature">
        <title>Insights into bilaterian evolution from three spiralian genomes.</title>
        <authorList>
            <person name="Simakov O."/>
            <person name="Marletaz F."/>
            <person name="Cho S.J."/>
            <person name="Edsinger-Gonzales E."/>
            <person name="Havlak P."/>
            <person name="Hellsten U."/>
            <person name="Kuo D.H."/>
            <person name="Larsson T."/>
            <person name="Lv J."/>
            <person name="Arendt D."/>
            <person name="Savage R."/>
            <person name="Osoegawa K."/>
            <person name="de Jong P."/>
            <person name="Grimwood J."/>
            <person name="Chapman J.A."/>
            <person name="Shapiro H."/>
            <person name="Aerts A."/>
            <person name="Otillar R.P."/>
            <person name="Terry A.Y."/>
            <person name="Boore J.L."/>
            <person name="Grigoriev I.V."/>
            <person name="Lindberg D.R."/>
            <person name="Seaver E.C."/>
            <person name="Weisblat D.A."/>
            <person name="Putnam N.H."/>
            <person name="Rokhsar D.S."/>
        </authorList>
    </citation>
    <scope>NUCLEOTIDE SEQUENCE</scope>
    <source>
        <strain evidence="14 16">I ESC-2004</strain>
    </source>
</reference>
<dbReference type="AlphaFoldDB" id="R7T4A2"/>
<evidence type="ECO:0000256" key="9">
    <source>
        <dbReference type="ARBA" id="ARBA00023163"/>
    </source>
</evidence>
<feature type="domain" description="C2H2-type" evidence="13">
    <location>
        <begin position="532"/>
        <end position="559"/>
    </location>
</feature>
<evidence type="ECO:0000256" key="3">
    <source>
        <dbReference type="ARBA" id="ARBA00022723"/>
    </source>
</evidence>
<keyword evidence="6" id="KW-0862">Zinc</keyword>
<keyword evidence="7" id="KW-0805">Transcription regulation</keyword>
<feature type="domain" description="C2H2-type" evidence="13">
    <location>
        <begin position="504"/>
        <end position="531"/>
    </location>
</feature>
<dbReference type="PROSITE" id="PS50157">
    <property type="entry name" value="ZINC_FINGER_C2H2_2"/>
    <property type="match status" value="13"/>
</dbReference>
<dbReference type="STRING" id="283909.R7T4A2"/>
<evidence type="ECO:0000256" key="1">
    <source>
        <dbReference type="ARBA" id="ARBA00003767"/>
    </source>
</evidence>
<dbReference type="InterPro" id="IPR003604">
    <property type="entry name" value="Matrin/U1-like-C_Znf_C2H2"/>
</dbReference>
<name>R7T4A2_CAPTE</name>
<feature type="domain" description="C2H2-type" evidence="13">
    <location>
        <begin position="218"/>
        <end position="246"/>
    </location>
</feature>
<gene>
    <name evidence="14" type="ORF">CAPTEDRAFT_179867</name>
</gene>
<organism evidence="14">
    <name type="scientific">Capitella teleta</name>
    <name type="common">Polychaete worm</name>
    <dbReference type="NCBI Taxonomy" id="283909"/>
    <lineage>
        <taxon>Eukaryota</taxon>
        <taxon>Metazoa</taxon>
        <taxon>Spiralia</taxon>
        <taxon>Lophotrochozoa</taxon>
        <taxon>Annelida</taxon>
        <taxon>Polychaeta</taxon>
        <taxon>Sedentaria</taxon>
        <taxon>Scolecida</taxon>
        <taxon>Capitellidae</taxon>
        <taxon>Capitella</taxon>
    </lineage>
</organism>
<dbReference type="EMBL" id="AMQN01003602">
    <property type="status" value="NOT_ANNOTATED_CDS"/>
    <property type="molecule type" value="Genomic_DNA"/>
</dbReference>
<feature type="region of interest" description="Disordered" evidence="12">
    <location>
        <begin position="84"/>
        <end position="116"/>
    </location>
</feature>
<evidence type="ECO:0000256" key="8">
    <source>
        <dbReference type="ARBA" id="ARBA00023125"/>
    </source>
</evidence>
<dbReference type="Gene3D" id="3.30.160.60">
    <property type="entry name" value="Classic Zinc Finger"/>
    <property type="match status" value="12"/>
</dbReference>
<dbReference type="SMART" id="SM00355">
    <property type="entry name" value="ZnF_C2H2"/>
    <property type="match status" value="16"/>
</dbReference>
<dbReference type="FunFam" id="3.30.160.60:FF:000110">
    <property type="entry name" value="Zinc finger protein-like"/>
    <property type="match status" value="1"/>
</dbReference>
<feature type="domain" description="C2H2-type" evidence="13">
    <location>
        <begin position="390"/>
        <end position="418"/>
    </location>
</feature>
<keyword evidence="3" id="KW-0479">Metal-binding</keyword>
<evidence type="ECO:0000256" key="11">
    <source>
        <dbReference type="PROSITE-ProRule" id="PRU00042"/>
    </source>
</evidence>
<evidence type="ECO:0000313" key="14">
    <source>
        <dbReference type="EMBL" id="ELT87606.1"/>
    </source>
</evidence>
<dbReference type="EMBL" id="KB312243">
    <property type="protein sequence ID" value="ELT87606.1"/>
    <property type="molecule type" value="Genomic_DNA"/>
</dbReference>
<evidence type="ECO:0000256" key="6">
    <source>
        <dbReference type="ARBA" id="ARBA00022833"/>
    </source>
</evidence>
<evidence type="ECO:0000256" key="12">
    <source>
        <dbReference type="SAM" id="MobiDB-lite"/>
    </source>
</evidence>
<dbReference type="SUPFAM" id="SSF57667">
    <property type="entry name" value="beta-beta-alpha zinc fingers"/>
    <property type="match status" value="8"/>
</dbReference>
<evidence type="ECO:0000313" key="16">
    <source>
        <dbReference type="Proteomes" id="UP000014760"/>
    </source>
</evidence>
<dbReference type="EMBL" id="AMQN01003601">
    <property type="status" value="NOT_ANNOTATED_CDS"/>
    <property type="molecule type" value="Genomic_DNA"/>
</dbReference>
<feature type="domain" description="C2H2-type" evidence="13">
    <location>
        <begin position="333"/>
        <end position="361"/>
    </location>
</feature>
<dbReference type="PROSITE" id="PS00028">
    <property type="entry name" value="ZINC_FINGER_C2H2_1"/>
    <property type="match status" value="13"/>
</dbReference>
<dbReference type="FunFam" id="3.30.160.60:FF:000065">
    <property type="entry name" value="B-cell CLL/lymphoma 6, member B"/>
    <property type="match status" value="1"/>
</dbReference>
<dbReference type="Pfam" id="PF12171">
    <property type="entry name" value="zf-C2H2_jaz"/>
    <property type="match status" value="1"/>
</dbReference>
<comment type="subcellular location">
    <subcellularLocation>
        <location evidence="2">Nucleus</location>
    </subcellularLocation>
</comment>
<evidence type="ECO:0000256" key="7">
    <source>
        <dbReference type="ARBA" id="ARBA00023015"/>
    </source>
</evidence>
<feature type="domain" description="C2H2-type" evidence="13">
    <location>
        <begin position="617"/>
        <end position="639"/>
    </location>
</feature>
<evidence type="ECO:0000256" key="4">
    <source>
        <dbReference type="ARBA" id="ARBA00022737"/>
    </source>
</evidence>
<feature type="domain" description="C2H2-type" evidence="13">
    <location>
        <begin position="560"/>
        <end position="587"/>
    </location>
</feature>
<feature type="domain" description="C2H2-type" evidence="13">
    <location>
        <begin position="588"/>
        <end position="616"/>
    </location>
</feature>
<dbReference type="SMART" id="SM00451">
    <property type="entry name" value="ZnF_U1"/>
    <property type="match status" value="4"/>
</dbReference>
<keyword evidence="9" id="KW-0804">Transcription</keyword>
<dbReference type="GO" id="GO:0008270">
    <property type="term" value="F:zinc ion binding"/>
    <property type="evidence" value="ECO:0007669"/>
    <property type="project" value="UniProtKB-KW"/>
</dbReference>
<dbReference type="GO" id="GO:0005634">
    <property type="term" value="C:nucleus"/>
    <property type="evidence" value="ECO:0007669"/>
    <property type="project" value="UniProtKB-SubCell"/>
</dbReference>
<dbReference type="Pfam" id="PF00096">
    <property type="entry name" value="zf-C2H2"/>
    <property type="match status" value="4"/>
</dbReference>
<dbReference type="PANTHER" id="PTHR24376">
    <property type="entry name" value="ZINC FINGER PROTEIN"/>
    <property type="match status" value="1"/>
</dbReference>
<keyword evidence="10" id="KW-0539">Nucleus</keyword>
<dbReference type="FunFam" id="3.30.160.60:FF:000446">
    <property type="entry name" value="Zinc finger protein"/>
    <property type="match status" value="1"/>
</dbReference>
<dbReference type="Proteomes" id="UP000014760">
    <property type="component" value="Unassembled WGS sequence"/>
</dbReference>
<proteinExistence type="predicted"/>
<dbReference type="InterPro" id="IPR013087">
    <property type="entry name" value="Znf_C2H2_type"/>
</dbReference>
<dbReference type="HOGENOM" id="CLU_349931_0_0_1"/>
<dbReference type="Pfam" id="PF13912">
    <property type="entry name" value="zf-C2H2_6"/>
    <property type="match status" value="2"/>
</dbReference>
<dbReference type="FunFam" id="3.30.160.60:FF:000145">
    <property type="entry name" value="Zinc finger protein 574"/>
    <property type="match status" value="1"/>
</dbReference>
<dbReference type="OrthoDB" id="40579at2759"/>
<feature type="domain" description="C2H2-type" evidence="13">
    <location>
        <begin position="249"/>
        <end position="272"/>
    </location>
</feature>
<dbReference type="GO" id="GO:0001228">
    <property type="term" value="F:DNA-binding transcription activator activity, RNA polymerase II-specific"/>
    <property type="evidence" value="ECO:0007669"/>
    <property type="project" value="TreeGrafter"/>
</dbReference>
<evidence type="ECO:0000256" key="2">
    <source>
        <dbReference type="ARBA" id="ARBA00004123"/>
    </source>
</evidence>
<keyword evidence="4" id="KW-0677">Repeat</keyword>
<protein>
    <recommendedName>
        <fullName evidence="13">C2H2-type domain-containing protein</fullName>
    </recommendedName>
</protein>
<feature type="domain" description="C2H2-type" evidence="13">
    <location>
        <begin position="419"/>
        <end position="446"/>
    </location>
</feature>
<comment type="function">
    <text evidence="1">May be involved in transcriptional regulation.</text>
</comment>
<evidence type="ECO:0000313" key="15">
    <source>
        <dbReference type="EnsemblMetazoa" id="CapteP179867"/>
    </source>
</evidence>
<keyword evidence="16" id="KW-1185">Reference proteome</keyword>
<dbReference type="GO" id="GO:0000978">
    <property type="term" value="F:RNA polymerase II cis-regulatory region sequence-specific DNA binding"/>
    <property type="evidence" value="ECO:0007669"/>
    <property type="project" value="TreeGrafter"/>
</dbReference>